<keyword evidence="1" id="KW-0732">Signal</keyword>
<organism evidence="2 3">
    <name type="scientific">Vibrio owensii CAIM 1854 = LMG 25443</name>
    <dbReference type="NCBI Taxonomy" id="1229493"/>
    <lineage>
        <taxon>Bacteria</taxon>
        <taxon>Pseudomonadati</taxon>
        <taxon>Pseudomonadota</taxon>
        <taxon>Gammaproteobacteria</taxon>
        <taxon>Vibrionales</taxon>
        <taxon>Vibrionaceae</taxon>
        <taxon>Vibrio</taxon>
    </lineage>
</organism>
<evidence type="ECO:0000313" key="2">
    <source>
        <dbReference type="EMBL" id="KIF45876.1"/>
    </source>
</evidence>
<sequence length="259" mass="29744">MAKMTFPSIALISSLAVAPNAIAEDTQSPPSNWQHSVEIYMLALNINGDTTMGNFSSSLDVDPKFIMDHLDIGAMARLEGVYQNKWGYYIDYSFMDLSGDVNNLSGILPNVSYRADLEIRQGVLEAKAFQRETYSFGMIDYMFGLRWWDNDIKGKVYRNDNRILVDRLNIKEDWVDFLMGVRWINDLTKDWRFHASLDAGLGKDTNFTYATQFGLRYHINDWSDVNLAYKSTWVDYVNEGTFEYDTASHGFLIGLGLYF</sequence>
<feature type="signal peptide" evidence="1">
    <location>
        <begin position="1"/>
        <end position="23"/>
    </location>
</feature>
<evidence type="ECO:0008006" key="4">
    <source>
        <dbReference type="Google" id="ProtNLM"/>
    </source>
</evidence>
<proteinExistence type="predicted"/>
<name>A0A0C1YZG7_9VIBR</name>
<reference evidence="2 3" key="1">
    <citation type="submission" date="2014-07" db="EMBL/GenBank/DDBJ databases">
        <title>Unique and conserved regions in Vibrio harveyi and related species in comparison with the shrimp pathogen Vibrio harveyi CAIM 1792.</title>
        <authorList>
            <person name="Espinoza-Valles I."/>
            <person name="Vora G."/>
            <person name="Leekitcharoenphon P."/>
            <person name="Ussery D."/>
            <person name="Hoj L."/>
            <person name="Gomez-Gil B."/>
        </authorList>
    </citation>
    <scope>NUCLEOTIDE SEQUENCE [LARGE SCALE GENOMIC DNA]</scope>
    <source>
        <strain evidence="3">CAIM 1854 / LMG 25443</strain>
    </source>
</reference>
<feature type="chain" id="PRO_5002161131" description="Outer membrane protein beta-barrel domain-containing protein" evidence="1">
    <location>
        <begin position="24"/>
        <end position="259"/>
    </location>
</feature>
<protein>
    <recommendedName>
        <fullName evidence="4">Outer membrane protein beta-barrel domain-containing protein</fullName>
    </recommendedName>
</protein>
<evidence type="ECO:0000256" key="1">
    <source>
        <dbReference type="SAM" id="SignalP"/>
    </source>
</evidence>
<evidence type="ECO:0000313" key="3">
    <source>
        <dbReference type="Proteomes" id="UP000031586"/>
    </source>
</evidence>
<comment type="caution">
    <text evidence="2">The sequence shown here is derived from an EMBL/GenBank/DDBJ whole genome shotgun (WGS) entry which is preliminary data.</text>
</comment>
<gene>
    <name evidence="2" type="ORF">H735_29385</name>
</gene>
<dbReference type="Proteomes" id="UP000031586">
    <property type="component" value="Unassembled WGS sequence"/>
</dbReference>
<accession>A0A0C1YZG7</accession>
<dbReference type="PATRIC" id="fig|1229493.5.peg.5954"/>
<dbReference type="EMBL" id="JPRD01000079">
    <property type="protein sequence ID" value="KIF45876.1"/>
    <property type="molecule type" value="Genomic_DNA"/>
</dbReference>
<dbReference type="RefSeq" id="WP_009707005.1">
    <property type="nucleotide sequence ID" value="NZ_BAOH01000109.1"/>
</dbReference>
<dbReference type="AlphaFoldDB" id="A0A0C1YZG7"/>